<dbReference type="EMBL" id="DUHE01000207">
    <property type="protein sequence ID" value="HII84644.1"/>
    <property type="molecule type" value="Genomic_DNA"/>
</dbReference>
<name>A0A7J4TKT4_9EURY</name>
<sequence>MWLPSEDPELTVRGNLKRSHIPELGYIKILEGGNESLLLVNDGKIIAAWNLNVESLVETHENKAMNMVNISSESRIEVYQLDDMMFSTIVDLNEECKLPLPIVIDFLLEKKVIDVNREDVLSKYKIRDPSEDDIDNLLNGYKSKIGGR</sequence>
<evidence type="ECO:0000313" key="1">
    <source>
        <dbReference type="EMBL" id="HII84644.1"/>
    </source>
</evidence>
<evidence type="ECO:0000313" key="2">
    <source>
        <dbReference type="Proteomes" id="UP000586031"/>
    </source>
</evidence>
<gene>
    <name evidence="1" type="ORF">HA271_07390</name>
</gene>
<organism evidence="1 2">
    <name type="scientific">Methanobacterium subterraneum</name>
    <dbReference type="NCBI Taxonomy" id="59277"/>
    <lineage>
        <taxon>Archaea</taxon>
        <taxon>Methanobacteriati</taxon>
        <taxon>Methanobacteriota</taxon>
        <taxon>Methanomada group</taxon>
        <taxon>Methanobacteria</taxon>
        <taxon>Methanobacteriales</taxon>
        <taxon>Methanobacteriaceae</taxon>
        <taxon>Methanobacterium</taxon>
    </lineage>
</organism>
<proteinExistence type="predicted"/>
<evidence type="ECO:0008006" key="3">
    <source>
        <dbReference type="Google" id="ProtNLM"/>
    </source>
</evidence>
<accession>A0A7J4TKT4</accession>
<comment type="caution">
    <text evidence="1">The sequence shown here is derived from an EMBL/GenBank/DDBJ whole genome shotgun (WGS) entry which is preliminary data.</text>
</comment>
<dbReference type="Proteomes" id="UP000586031">
    <property type="component" value="Unassembled WGS sequence"/>
</dbReference>
<protein>
    <recommendedName>
        <fullName evidence="3">DUF2226 domain-containing protein</fullName>
    </recommendedName>
</protein>
<dbReference type="AlphaFoldDB" id="A0A7J4TKT4"/>
<reference evidence="2" key="1">
    <citation type="journal article" date="2020" name="bioRxiv">
        <title>A rank-normalized archaeal taxonomy based on genome phylogeny resolves widespread incomplete and uneven classifications.</title>
        <authorList>
            <person name="Rinke C."/>
            <person name="Chuvochina M."/>
            <person name="Mussig A.J."/>
            <person name="Chaumeil P.-A."/>
            <person name="Waite D.W."/>
            <person name="Whitman W.B."/>
            <person name="Parks D.H."/>
            <person name="Hugenholtz P."/>
        </authorList>
    </citation>
    <scope>NUCLEOTIDE SEQUENCE [LARGE SCALE GENOMIC DNA]</scope>
</reference>